<gene>
    <name evidence="1" type="ORF">R1flu_026415</name>
</gene>
<proteinExistence type="predicted"/>
<accession>A0ABD1XFW4</accession>
<comment type="caution">
    <text evidence="1">The sequence shown here is derived from an EMBL/GenBank/DDBJ whole genome shotgun (WGS) entry which is preliminary data.</text>
</comment>
<evidence type="ECO:0000313" key="1">
    <source>
        <dbReference type="EMBL" id="KAL2607842.1"/>
    </source>
</evidence>
<evidence type="ECO:0000313" key="2">
    <source>
        <dbReference type="Proteomes" id="UP001605036"/>
    </source>
</evidence>
<sequence>MKDKLAQGWAESMISPMEGAGHDPLERFIFAWRGLRARKKELQSEAVAKLSTLETMRVELETVTVEETPGNQERVLFLSKQIVKLQVWRTDGDCGVESAIFMLVICLLHTFWKDID</sequence>
<organism evidence="1 2">
    <name type="scientific">Riccia fluitans</name>
    <dbReference type="NCBI Taxonomy" id="41844"/>
    <lineage>
        <taxon>Eukaryota</taxon>
        <taxon>Viridiplantae</taxon>
        <taxon>Streptophyta</taxon>
        <taxon>Embryophyta</taxon>
        <taxon>Marchantiophyta</taxon>
        <taxon>Marchantiopsida</taxon>
        <taxon>Marchantiidae</taxon>
        <taxon>Marchantiales</taxon>
        <taxon>Ricciaceae</taxon>
        <taxon>Riccia</taxon>
    </lineage>
</organism>
<name>A0ABD1XFW4_9MARC</name>
<protein>
    <submittedName>
        <fullName evidence="1">Uncharacterized protein</fullName>
    </submittedName>
</protein>
<dbReference type="Proteomes" id="UP001605036">
    <property type="component" value="Unassembled WGS sequence"/>
</dbReference>
<keyword evidence="2" id="KW-1185">Reference proteome</keyword>
<dbReference type="AlphaFoldDB" id="A0ABD1XFW4"/>
<reference evidence="1 2" key="1">
    <citation type="submission" date="2024-09" db="EMBL/GenBank/DDBJ databases">
        <title>Chromosome-scale assembly of Riccia fluitans.</title>
        <authorList>
            <person name="Paukszto L."/>
            <person name="Sawicki J."/>
            <person name="Karawczyk K."/>
            <person name="Piernik-Szablinska J."/>
            <person name="Szczecinska M."/>
            <person name="Mazdziarz M."/>
        </authorList>
    </citation>
    <scope>NUCLEOTIDE SEQUENCE [LARGE SCALE GENOMIC DNA]</scope>
    <source>
        <strain evidence="1">Rf_01</strain>
        <tissue evidence="1">Aerial parts of the thallus</tissue>
    </source>
</reference>
<dbReference type="EMBL" id="JBHFFA010000008">
    <property type="protein sequence ID" value="KAL2607842.1"/>
    <property type="molecule type" value="Genomic_DNA"/>
</dbReference>